<dbReference type="GO" id="GO:0036498">
    <property type="term" value="P:IRE1-mediated unfolded protein response"/>
    <property type="evidence" value="ECO:0007669"/>
    <property type="project" value="TreeGrafter"/>
</dbReference>
<dbReference type="PANTHER" id="PTHR13954">
    <property type="entry name" value="IRE1-RELATED"/>
    <property type="match status" value="1"/>
</dbReference>
<evidence type="ECO:0000313" key="16">
    <source>
        <dbReference type="EMBL" id="VVT54045.1"/>
    </source>
</evidence>
<dbReference type="InterPro" id="IPR010513">
    <property type="entry name" value="KEN_dom"/>
</dbReference>
<dbReference type="InterPro" id="IPR000719">
    <property type="entry name" value="Prot_kinase_dom"/>
</dbReference>
<dbReference type="GO" id="GO:1990604">
    <property type="term" value="C:IRE1-TRAF2-ASK1 complex"/>
    <property type="evidence" value="ECO:0007669"/>
    <property type="project" value="TreeGrafter"/>
</dbReference>
<dbReference type="PANTHER" id="PTHR13954:SF6">
    <property type="entry name" value="NON-SPECIFIC SERINE_THREONINE PROTEIN KINASE"/>
    <property type="match status" value="1"/>
</dbReference>
<evidence type="ECO:0000256" key="1">
    <source>
        <dbReference type="ARBA" id="ARBA00004479"/>
    </source>
</evidence>
<accession>A0A5E8BZ18</accession>
<dbReference type="FunFam" id="3.30.200.20:FF:000443">
    <property type="entry name" value="Serine/threonine-protein kinase/endoribonuclease IRE1"/>
    <property type="match status" value="1"/>
</dbReference>
<dbReference type="InterPro" id="IPR018391">
    <property type="entry name" value="PQQ_b-propeller_rpt"/>
</dbReference>
<feature type="transmembrane region" description="Helical" evidence="13">
    <location>
        <begin position="30"/>
        <end position="50"/>
    </location>
</feature>
<dbReference type="InterPro" id="IPR015943">
    <property type="entry name" value="WD40/YVTN_repeat-like_dom_sf"/>
</dbReference>
<name>A0A5E8BZ18_9ASCO</name>
<evidence type="ECO:0000256" key="6">
    <source>
        <dbReference type="ARBA" id="ARBA00022729"/>
    </source>
</evidence>
<protein>
    <recommendedName>
        <fullName evidence="2">non-specific serine/threonine protein kinase</fullName>
        <ecNumber evidence="2">2.7.11.1</ecNumber>
    </recommendedName>
</protein>
<evidence type="ECO:0000256" key="3">
    <source>
        <dbReference type="ARBA" id="ARBA00022527"/>
    </source>
</evidence>
<evidence type="ECO:0000259" key="15">
    <source>
        <dbReference type="PROSITE" id="PS51392"/>
    </source>
</evidence>
<keyword evidence="4" id="KW-0808">Transferase</keyword>
<feature type="region of interest" description="Disordered" evidence="12">
    <location>
        <begin position="273"/>
        <end position="292"/>
    </location>
</feature>
<evidence type="ECO:0000256" key="13">
    <source>
        <dbReference type="SAM" id="Phobius"/>
    </source>
</evidence>
<keyword evidence="7" id="KW-0547">Nucleotide-binding</keyword>
<keyword evidence="3" id="KW-0723">Serine/threonine-protein kinase</keyword>
<dbReference type="CDD" id="cd10422">
    <property type="entry name" value="RNase_Ire1"/>
    <property type="match status" value="1"/>
</dbReference>
<feature type="region of interest" description="Disordered" evidence="12">
    <location>
        <begin position="486"/>
        <end position="571"/>
    </location>
</feature>
<dbReference type="PROSITE" id="PS00108">
    <property type="entry name" value="PROTEIN_KINASE_ST"/>
    <property type="match status" value="1"/>
</dbReference>
<dbReference type="OrthoDB" id="63989at2759"/>
<feature type="compositionally biased region" description="Acidic residues" evidence="12">
    <location>
        <begin position="632"/>
        <end position="643"/>
    </location>
</feature>
<gene>
    <name evidence="16" type="ORF">SAPINGB_P003879</name>
</gene>
<dbReference type="RefSeq" id="XP_031854485.1">
    <property type="nucleotide sequence ID" value="XM_031998594.1"/>
</dbReference>
<keyword evidence="11 13" id="KW-0472">Membrane</keyword>
<feature type="domain" description="Protein kinase" evidence="14">
    <location>
        <begin position="847"/>
        <end position="1262"/>
    </location>
</feature>
<evidence type="ECO:0000256" key="2">
    <source>
        <dbReference type="ARBA" id="ARBA00012513"/>
    </source>
</evidence>
<evidence type="ECO:0000256" key="9">
    <source>
        <dbReference type="ARBA" id="ARBA00022840"/>
    </source>
</evidence>
<keyword evidence="8" id="KW-0418">Kinase</keyword>
<dbReference type="InterPro" id="IPR038357">
    <property type="entry name" value="KEN_sf"/>
</dbReference>
<dbReference type="Gene3D" id="2.130.10.10">
    <property type="entry name" value="YVTN repeat-like/Quinoprotein amine dehydrogenase"/>
    <property type="match status" value="1"/>
</dbReference>
<comment type="subcellular location">
    <subcellularLocation>
        <location evidence="1">Membrane</location>
        <topology evidence="1">Single-pass type I membrane protein</topology>
    </subcellularLocation>
</comment>
<dbReference type="SMART" id="SM00220">
    <property type="entry name" value="S_TKc"/>
    <property type="match status" value="1"/>
</dbReference>
<dbReference type="InterPro" id="IPR008271">
    <property type="entry name" value="Ser/Thr_kinase_AS"/>
</dbReference>
<feature type="compositionally biased region" description="Basic and acidic residues" evidence="12">
    <location>
        <begin position="644"/>
        <end position="653"/>
    </location>
</feature>
<organism evidence="16 17">
    <name type="scientific">Magnusiomyces paraingens</name>
    <dbReference type="NCBI Taxonomy" id="2606893"/>
    <lineage>
        <taxon>Eukaryota</taxon>
        <taxon>Fungi</taxon>
        <taxon>Dikarya</taxon>
        <taxon>Ascomycota</taxon>
        <taxon>Saccharomycotina</taxon>
        <taxon>Dipodascomycetes</taxon>
        <taxon>Dipodascales</taxon>
        <taxon>Dipodascaceae</taxon>
        <taxon>Magnusiomyces</taxon>
    </lineage>
</organism>
<sequence>MSRIKWIHRRHPALTEAGACNPGHPVRSSLFLTMLLHYMTLFLLFTTALAKPPDAGRQRYQRMNDYQTTMSINNKHNKQQANNLPASILHNSAISQNALAAVSSGGISSLISPRSIEDFEVSDFILVCSIDGSLHARDRQTGLEIWSIPGERPLAQVSSGEISNCNNNGECPERDLIWIVEPLGEGNLFYFTPELGLQQLPISIKDLVLQSPFALHGDDKIYTGSRHTTLFSIDSATGKVLKVYGSGKSDLGNAECKLKNPLNNIFRKDSTDETDYYEENEYEEEEEEEEDYVFPHMSADKGSFLIGRTDYMLEIHGKNETIWNVTYSTWGPNSVDYDLVAQHYRSPDNIYVTPIYNSSILALSTDGRKKPAQWVGQISTVAISVFDVFRPTKNNNDEEEEQVENDDSLIILPQPLHYKNMQIDSKILSSIYVQKTADGQWFAMSGSNYPSLVHSAPLAPWCSDTFKPYGKDIASAIIGVHTLDTNKEEQQRQQRQQRQQQQQQQHEDEPPHDILAIDSPEADRSKKRKRPSHSDILKSSPMALPAPFPKYQQQQQQQQQEHASTGAVPPAPESKLFNSIVRIMENFFAFVIFFLLLAVATKIGWFPQLLHIFEVIKATNDSLKSQRRVTFDEEGEEGGEEESKEYVMREKVRFVGISEASTGEEEEEEEEEGEGDDDDEEEEEKDGRKDLVGATTASEEVSHTLENEKSNTTTTTTTTTSPKKVEIIEPEKSWREGLESADSPEGLSATGAPNPGPQSPAGPGTHKRRKRGSRGGRNNKNKKKYLQNQEAEEGGSSLDAIDLTPTPSSVALSELASPSSPLVVSSNPSLPPSPSKNILPIQPSQLVVSDNVLGYGSHGTVVLKGEFENREVAVKRMLLEFYDVASHEVSLLQESDDHPNVIRYYCKQQSERFLYIALELCPGTLEDMIEKRFMSAPRIEYQTAEDEREGGKKSLQQQQQQQMSELASVMTPVQIMYQIASGVQHLHSLKIVHRDLKPQNILVAPTRLKRGGGSCSANNSSTFSMVGGNSGSSSNSNSNINININNKGSGPVRMLISDFGLCKRLEGDQSSFRTTTAQAAGTSGWRAPELLIDDPEGMIYGASTFASSNNNKGKGGDDEQGGGGGGGTNNSQHNRSSSEPIVIDTLSNRRATRAIDIFSLGCVFYYILSGGQHPFGDKILREANIVQNSFSLEYLDSRIAAATEAAMKMEMKTKMKMKIEEGDGIFEGFEDAVEARDLISRMISRNPRERPDANMVLQHPLFWSLGKRLDFLLKVSDRFEGESRDPASALLVEVERDAARVVGRDWHARLGTDFVENLGKYRKYHGDRVSDLLRAMRNKSHHFNDLPSGLKERMSPYPEGYVRFFLRRFPYLLMAVYEMVKRNLAEEDMFKPFFTGAVV</sequence>
<feature type="region of interest" description="Disordered" evidence="12">
    <location>
        <begin position="1103"/>
        <end position="1140"/>
    </location>
</feature>
<keyword evidence="5 13" id="KW-0812">Transmembrane</keyword>
<evidence type="ECO:0000256" key="10">
    <source>
        <dbReference type="ARBA" id="ARBA00022989"/>
    </source>
</evidence>
<dbReference type="Pfam" id="PF00069">
    <property type="entry name" value="Pkinase"/>
    <property type="match status" value="2"/>
</dbReference>
<evidence type="ECO:0000256" key="11">
    <source>
        <dbReference type="ARBA" id="ARBA00023136"/>
    </source>
</evidence>
<dbReference type="InterPro" id="IPR045133">
    <property type="entry name" value="IRE1/2-like"/>
</dbReference>
<dbReference type="PROSITE" id="PS50011">
    <property type="entry name" value="PROTEIN_KINASE_DOM"/>
    <property type="match status" value="1"/>
</dbReference>
<dbReference type="EC" id="2.7.11.1" evidence="2"/>
<keyword evidence="9" id="KW-0067">ATP-binding</keyword>
<feature type="compositionally biased region" description="Polar residues" evidence="12">
    <location>
        <begin position="1131"/>
        <end position="1140"/>
    </location>
</feature>
<feature type="domain" description="KEN" evidence="15">
    <location>
        <begin position="1265"/>
        <end position="1396"/>
    </location>
</feature>
<dbReference type="PROSITE" id="PS51392">
    <property type="entry name" value="KEN"/>
    <property type="match status" value="1"/>
</dbReference>
<dbReference type="GO" id="GO:0004521">
    <property type="term" value="F:RNA endonuclease activity"/>
    <property type="evidence" value="ECO:0007669"/>
    <property type="project" value="InterPro"/>
</dbReference>
<dbReference type="SUPFAM" id="SSF56112">
    <property type="entry name" value="Protein kinase-like (PK-like)"/>
    <property type="match status" value="1"/>
</dbReference>
<dbReference type="GeneID" id="43582694"/>
<feature type="compositionally biased region" description="Low complexity" evidence="12">
    <location>
        <begin position="493"/>
        <end position="504"/>
    </location>
</feature>
<evidence type="ECO:0000256" key="7">
    <source>
        <dbReference type="ARBA" id="ARBA00022741"/>
    </source>
</evidence>
<feature type="compositionally biased region" description="Basic residues" evidence="12">
    <location>
        <begin position="765"/>
        <end position="785"/>
    </location>
</feature>
<dbReference type="Gene3D" id="3.30.200.20">
    <property type="entry name" value="Phosphorylase Kinase, domain 1"/>
    <property type="match status" value="1"/>
</dbReference>
<dbReference type="InterPro" id="IPR011047">
    <property type="entry name" value="Quinoprotein_ADH-like_sf"/>
</dbReference>
<dbReference type="GO" id="GO:0004674">
    <property type="term" value="F:protein serine/threonine kinase activity"/>
    <property type="evidence" value="ECO:0007669"/>
    <property type="project" value="UniProtKB-KW"/>
</dbReference>
<feature type="region of interest" description="Disordered" evidence="12">
    <location>
        <begin position="626"/>
        <end position="804"/>
    </location>
</feature>
<dbReference type="EMBL" id="CABVLU010000003">
    <property type="protein sequence ID" value="VVT54045.1"/>
    <property type="molecule type" value="Genomic_DNA"/>
</dbReference>
<dbReference type="Pfam" id="PF06479">
    <property type="entry name" value="Ribonuc_2-5A"/>
    <property type="match status" value="1"/>
</dbReference>
<keyword evidence="17" id="KW-1185">Reference proteome</keyword>
<keyword evidence="6" id="KW-0732">Signal</keyword>
<dbReference type="GO" id="GO:0070059">
    <property type="term" value="P:intrinsic apoptotic signaling pathway in response to endoplasmic reticulum stress"/>
    <property type="evidence" value="ECO:0007669"/>
    <property type="project" value="TreeGrafter"/>
</dbReference>
<feature type="compositionally biased region" description="Basic and acidic residues" evidence="12">
    <location>
        <begin position="700"/>
        <end position="709"/>
    </location>
</feature>
<dbReference type="GO" id="GO:0006397">
    <property type="term" value="P:mRNA processing"/>
    <property type="evidence" value="ECO:0007669"/>
    <property type="project" value="InterPro"/>
</dbReference>
<proteinExistence type="predicted"/>
<dbReference type="GO" id="GO:0005524">
    <property type="term" value="F:ATP binding"/>
    <property type="evidence" value="ECO:0007669"/>
    <property type="project" value="UniProtKB-KW"/>
</dbReference>
<evidence type="ECO:0000313" key="17">
    <source>
        <dbReference type="Proteomes" id="UP000398389"/>
    </source>
</evidence>
<dbReference type="Proteomes" id="UP000398389">
    <property type="component" value="Unassembled WGS sequence"/>
</dbReference>
<evidence type="ECO:0000256" key="5">
    <source>
        <dbReference type="ARBA" id="ARBA00022692"/>
    </source>
</evidence>
<evidence type="ECO:0000256" key="12">
    <source>
        <dbReference type="SAM" id="MobiDB-lite"/>
    </source>
</evidence>
<dbReference type="SMART" id="SM00564">
    <property type="entry name" value="PQQ"/>
    <property type="match status" value="2"/>
</dbReference>
<dbReference type="Gene3D" id="1.20.1440.180">
    <property type="entry name" value="KEN domain"/>
    <property type="match status" value="1"/>
</dbReference>
<dbReference type="Gene3D" id="1.10.510.10">
    <property type="entry name" value="Transferase(Phosphotransferase) domain 1"/>
    <property type="match status" value="1"/>
</dbReference>
<feature type="compositionally biased region" description="Acidic residues" evidence="12">
    <location>
        <begin position="662"/>
        <end position="684"/>
    </location>
</feature>
<dbReference type="InterPro" id="IPR011009">
    <property type="entry name" value="Kinase-like_dom_sf"/>
</dbReference>
<evidence type="ECO:0000256" key="8">
    <source>
        <dbReference type="ARBA" id="ARBA00022777"/>
    </source>
</evidence>
<evidence type="ECO:0000259" key="14">
    <source>
        <dbReference type="PROSITE" id="PS50011"/>
    </source>
</evidence>
<dbReference type="SMART" id="SM00580">
    <property type="entry name" value="PUG"/>
    <property type="match status" value="1"/>
</dbReference>
<feature type="compositionally biased region" description="Basic and acidic residues" evidence="12">
    <location>
        <begin position="723"/>
        <end position="738"/>
    </location>
</feature>
<keyword evidence="10 13" id="KW-1133">Transmembrane helix</keyword>
<feature type="region of interest" description="Disordered" evidence="12">
    <location>
        <begin position="943"/>
        <end position="963"/>
    </location>
</feature>
<dbReference type="SUPFAM" id="SSF50998">
    <property type="entry name" value="Quinoprotein alcohol dehydrogenase-like"/>
    <property type="match status" value="1"/>
</dbReference>
<dbReference type="GO" id="GO:0051082">
    <property type="term" value="F:unfolded protein binding"/>
    <property type="evidence" value="ECO:0007669"/>
    <property type="project" value="TreeGrafter"/>
</dbReference>
<evidence type="ECO:0000256" key="4">
    <source>
        <dbReference type="ARBA" id="ARBA00022679"/>
    </source>
</evidence>
<reference evidence="16 17" key="1">
    <citation type="submission" date="2019-09" db="EMBL/GenBank/DDBJ databases">
        <authorList>
            <person name="Brejova B."/>
        </authorList>
    </citation>
    <scope>NUCLEOTIDE SEQUENCE [LARGE SCALE GENOMIC DNA]</scope>
</reference>